<dbReference type="Proteomes" id="UP000294847">
    <property type="component" value="Chromosome 2"/>
</dbReference>
<reference evidence="1 2" key="1">
    <citation type="journal article" date="2019" name="Mol. Biol. Evol.">
        <title>Blast fungal genomes show frequent chromosomal changes, gene gains and losses, and effector gene turnover.</title>
        <authorList>
            <person name="Gomez Luciano L.B."/>
            <person name="Jason Tsai I."/>
            <person name="Chuma I."/>
            <person name="Tosa Y."/>
            <person name="Chen Y.H."/>
            <person name="Li J.Y."/>
            <person name="Li M.Y."/>
            <person name="Jade Lu M.Y."/>
            <person name="Nakayashiki H."/>
            <person name="Li W.H."/>
        </authorList>
    </citation>
    <scope>NUCLEOTIDE SEQUENCE [LARGE SCALE GENOMIC DNA]</scope>
    <source>
        <strain evidence="1">MZ5-1-6</strain>
    </source>
</reference>
<dbReference type="AlphaFoldDB" id="A0A4P7N1V5"/>
<name>A0A4P7N1V5_PYROR</name>
<gene>
    <name evidence="1" type="ORF">PoMZ_01303</name>
</gene>
<accession>A0A4P7N1V5</accession>
<evidence type="ECO:0000313" key="1">
    <source>
        <dbReference type="EMBL" id="QBZ56397.1"/>
    </source>
</evidence>
<protein>
    <submittedName>
        <fullName evidence="1">Uncharacterized protein</fullName>
    </submittedName>
</protein>
<sequence>MVVLLICTDPSKNTSPAVGQQTRRRLKPCEDQGWDIRIASFVPIIISITLAVDPNTCTNQPFEDGKIAPNLRAS</sequence>
<organism evidence="1 2">
    <name type="scientific">Pyricularia oryzae</name>
    <name type="common">Rice blast fungus</name>
    <name type="synonym">Magnaporthe oryzae</name>
    <dbReference type="NCBI Taxonomy" id="318829"/>
    <lineage>
        <taxon>Eukaryota</taxon>
        <taxon>Fungi</taxon>
        <taxon>Dikarya</taxon>
        <taxon>Ascomycota</taxon>
        <taxon>Pezizomycotina</taxon>
        <taxon>Sordariomycetes</taxon>
        <taxon>Sordariomycetidae</taxon>
        <taxon>Magnaporthales</taxon>
        <taxon>Pyriculariaceae</taxon>
        <taxon>Pyricularia</taxon>
    </lineage>
</organism>
<evidence type="ECO:0000313" key="2">
    <source>
        <dbReference type="Proteomes" id="UP000294847"/>
    </source>
</evidence>
<proteinExistence type="predicted"/>
<dbReference type="EMBL" id="CP034205">
    <property type="protein sequence ID" value="QBZ56397.1"/>
    <property type="molecule type" value="Genomic_DNA"/>
</dbReference>